<dbReference type="AlphaFoldDB" id="A0A239HGG7"/>
<reference evidence="2" key="1">
    <citation type="submission" date="2017-06" db="EMBL/GenBank/DDBJ databases">
        <authorList>
            <person name="Varghese N."/>
            <person name="Submissions S."/>
        </authorList>
    </citation>
    <scope>NUCLEOTIDE SEQUENCE [LARGE SCALE GENOMIC DNA]</scope>
    <source>
        <strain evidence="2">DSM 44485</strain>
    </source>
</reference>
<dbReference type="EMBL" id="FZNP01000031">
    <property type="protein sequence ID" value="SNS80457.1"/>
    <property type="molecule type" value="Genomic_DNA"/>
</dbReference>
<name>A0A239HGG7_9ACTN</name>
<protein>
    <submittedName>
        <fullName evidence="1">Uncharacterized protein</fullName>
    </submittedName>
</protein>
<gene>
    <name evidence="1" type="ORF">SAMN06265355_13118</name>
</gene>
<evidence type="ECO:0000313" key="1">
    <source>
        <dbReference type="EMBL" id="SNS80457.1"/>
    </source>
</evidence>
<sequence>MTGRTVRPPSPAAERTALAEEFPDWSIWASDGGHWYATRRTHLPKELRKGHVCETVDGSDLRELRRVLVLQGEVLQARRAEVEAAASDGGEDR</sequence>
<evidence type="ECO:0000313" key="2">
    <source>
        <dbReference type="Proteomes" id="UP000198420"/>
    </source>
</evidence>
<dbReference type="Proteomes" id="UP000198420">
    <property type="component" value="Unassembled WGS sequence"/>
</dbReference>
<keyword evidence="2" id="KW-1185">Reference proteome</keyword>
<proteinExistence type="predicted"/>
<dbReference type="RefSeq" id="WP_089316968.1">
    <property type="nucleotide sequence ID" value="NZ_FZNP01000031.1"/>
</dbReference>
<accession>A0A239HGG7</accession>
<organism evidence="1 2">
    <name type="scientific">Actinomadura mexicana</name>
    <dbReference type="NCBI Taxonomy" id="134959"/>
    <lineage>
        <taxon>Bacteria</taxon>
        <taxon>Bacillati</taxon>
        <taxon>Actinomycetota</taxon>
        <taxon>Actinomycetes</taxon>
        <taxon>Streptosporangiales</taxon>
        <taxon>Thermomonosporaceae</taxon>
        <taxon>Actinomadura</taxon>
    </lineage>
</organism>